<comment type="caution">
    <text evidence="8">The sequence shown here is derived from an EMBL/GenBank/DDBJ whole genome shotgun (WGS) entry which is preliminary data.</text>
</comment>
<keyword evidence="3 6" id="KW-1133">Transmembrane helix</keyword>
<dbReference type="EMBL" id="WIGM01001382">
    <property type="protein sequence ID" value="KAF6799384.1"/>
    <property type="molecule type" value="Genomic_DNA"/>
</dbReference>
<evidence type="ECO:0000256" key="1">
    <source>
        <dbReference type="ARBA" id="ARBA00004141"/>
    </source>
</evidence>
<feature type="region of interest" description="Disordered" evidence="5">
    <location>
        <begin position="1"/>
        <end position="33"/>
    </location>
</feature>
<dbReference type="GO" id="GO:0016020">
    <property type="term" value="C:membrane"/>
    <property type="evidence" value="ECO:0007669"/>
    <property type="project" value="UniProtKB-SubCell"/>
</dbReference>
<dbReference type="GO" id="GO:0015171">
    <property type="term" value="F:amino acid transmembrane transporter activity"/>
    <property type="evidence" value="ECO:0007669"/>
    <property type="project" value="TreeGrafter"/>
</dbReference>
<dbReference type="Pfam" id="PF00324">
    <property type="entry name" value="AA_permease"/>
    <property type="match status" value="1"/>
</dbReference>
<gene>
    <name evidence="8" type="ORF">CMUS01_15665</name>
</gene>
<dbReference type="Proteomes" id="UP000639643">
    <property type="component" value="Unassembled WGS sequence"/>
</dbReference>
<name>A0A8H6IV77_9PEZI</name>
<sequence length="133" mass="13611">MASDDNSTAPEKGPLSFTSGADDKLHGTNLGRLESNTLGQTDFITAGDTKRNVKSRHAQMIAIGGSIGTGLFVGSGQVLAAGGPAFLFLAYALTSLLVYGVVTAVMEVGTYLPVSGSSPGKYANAVRASEQDQ</sequence>
<evidence type="ECO:0000313" key="8">
    <source>
        <dbReference type="EMBL" id="KAF6799384.1"/>
    </source>
</evidence>
<evidence type="ECO:0000259" key="7">
    <source>
        <dbReference type="Pfam" id="PF00324"/>
    </source>
</evidence>
<reference evidence="8" key="1">
    <citation type="journal article" date="2020" name="Phytopathology">
        <title>Genome Sequence Resources of Colletotrichum truncatum, C. plurivorum, C. musicola, and C. sojae: Four Species Pathogenic to Soybean (Glycine max).</title>
        <authorList>
            <person name="Rogerio F."/>
            <person name="Boufleur T.R."/>
            <person name="Ciampi-Guillardi M."/>
            <person name="Sukno S.A."/>
            <person name="Thon M.R."/>
            <person name="Massola Junior N.S."/>
            <person name="Baroncelli R."/>
        </authorList>
    </citation>
    <scope>NUCLEOTIDE SEQUENCE</scope>
    <source>
        <strain evidence="8">LFN0074</strain>
    </source>
</reference>
<evidence type="ECO:0000256" key="6">
    <source>
        <dbReference type="SAM" id="Phobius"/>
    </source>
</evidence>
<dbReference type="InterPro" id="IPR004841">
    <property type="entry name" value="AA-permease/SLC12A_dom"/>
</dbReference>
<proteinExistence type="predicted"/>
<evidence type="ECO:0000256" key="3">
    <source>
        <dbReference type="ARBA" id="ARBA00022989"/>
    </source>
</evidence>
<protein>
    <submittedName>
        <fullName evidence="8">Proline-specific permease</fullName>
    </submittedName>
</protein>
<organism evidence="8 9">
    <name type="scientific">Colletotrichum musicola</name>
    <dbReference type="NCBI Taxonomy" id="2175873"/>
    <lineage>
        <taxon>Eukaryota</taxon>
        <taxon>Fungi</taxon>
        <taxon>Dikarya</taxon>
        <taxon>Ascomycota</taxon>
        <taxon>Pezizomycotina</taxon>
        <taxon>Sordariomycetes</taxon>
        <taxon>Hypocreomycetidae</taxon>
        <taxon>Glomerellales</taxon>
        <taxon>Glomerellaceae</taxon>
        <taxon>Colletotrichum</taxon>
        <taxon>Colletotrichum orchidearum species complex</taxon>
    </lineage>
</organism>
<keyword evidence="2 6" id="KW-0812">Transmembrane</keyword>
<dbReference type="InterPro" id="IPR050524">
    <property type="entry name" value="APC_YAT"/>
</dbReference>
<evidence type="ECO:0000313" key="9">
    <source>
        <dbReference type="Proteomes" id="UP000639643"/>
    </source>
</evidence>
<dbReference type="PANTHER" id="PTHR43341">
    <property type="entry name" value="AMINO ACID PERMEASE"/>
    <property type="match status" value="1"/>
</dbReference>
<accession>A0A8H6IV77</accession>
<feature type="transmembrane region" description="Helical" evidence="6">
    <location>
        <begin position="60"/>
        <end position="80"/>
    </location>
</feature>
<dbReference type="Gene3D" id="1.20.1740.10">
    <property type="entry name" value="Amino acid/polyamine transporter I"/>
    <property type="match status" value="1"/>
</dbReference>
<evidence type="ECO:0000256" key="2">
    <source>
        <dbReference type="ARBA" id="ARBA00022692"/>
    </source>
</evidence>
<dbReference type="PANTHER" id="PTHR43341:SF36">
    <property type="entry name" value="PROLINE-SPECIFIC PERMEASE"/>
    <property type="match status" value="1"/>
</dbReference>
<dbReference type="AlphaFoldDB" id="A0A8H6IV77"/>
<keyword evidence="9" id="KW-1185">Reference proteome</keyword>
<evidence type="ECO:0000256" key="4">
    <source>
        <dbReference type="ARBA" id="ARBA00023136"/>
    </source>
</evidence>
<keyword evidence="4 6" id="KW-0472">Membrane</keyword>
<evidence type="ECO:0000256" key="5">
    <source>
        <dbReference type="SAM" id="MobiDB-lite"/>
    </source>
</evidence>
<feature type="transmembrane region" description="Helical" evidence="6">
    <location>
        <begin position="86"/>
        <end position="112"/>
    </location>
</feature>
<comment type="subcellular location">
    <subcellularLocation>
        <location evidence="1">Membrane</location>
        <topology evidence="1">Multi-pass membrane protein</topology>
    </subcellularLocation>
</comment>
<dbReference type="OrthoDB" id="3900342at2759"/>
<feature type="domain" description="Amino acid permease/ SLC12A" evidence="7">
    <location>
        <begin position="57"/>
        <end position="118"/>
    </location>
</feature>